<organism evidence="1 2">
    <name type="scientific">Ramalina farinacea</name>
    <dbReference type="NCBI Taxonomy" id="258253"/>
    <lineage>
        <taxon>Eukaryota</taxon>
        <taxon>Fungi</taxon>
        <taxon>Dikarya</taxon>
        <taxon>Ascomycota</taxon>
        <taxon>Pezizomycotina</taxon>
        <taxon>Lecanoromycetes</taxon>
        <taxon>OSLEUM clade</taxon>
        <taxon>Lecanoromycetidae</taxon>
        <taxon>Lecanorales</taxon>
        <taxon>Lecanorineae</taxon>
        <taxon>Ramalinaceae</taxon>
        <taxon>Ramalina</taxon>
    </lineage>
</organism>
<accession>A0AA43QXE9</accession>
<comment type="caution">
    <text evidence="1">The sequence shown here is derived from an EMBL/GenBank/DDBJ whole genome shotgun (WGS) entry which is preliminary data.</text>
</comment>
<evidence type="ECO:0000313" key="2">
    <source>
        <dbReference type="Proteomes" id="UP001161017"/>
    </source>
</evidence>
<proteinExistence type="predicted"/>
<gene>
    <name evidence="1" type="ORF">OHK93_004480</name>
</gene>
<keyword evidence="2" id="KW-1185">Reference proteome</keyword>
<name>A0AA43QXE9_9LECA</name>
<dbReference type="AlphaFoldDB" id="A0AA43QXE9"/>
<dbReference type="EMBL" id="JAPUFD010000020">
    <property type="protein sequence ID" value="MDI1492698.1"/>
    <property type="molecule type" value="Genomic_DNA"/>
</dbReference>
<reference evidence="1" key="1">
    <citation type="journal article" date="2023" name="Genome Biol. Evol.">
        <title>First Whole Genome Sequence and Flow Cytometry Genome Size Data for the Lichen-Forming Fungus Ramalina farinacea (Ascomycota).</title>
        <authorList>
            <person name="Llewellyn T."/>
            <person name="Mian S."/>
            <person name="Hill R."/>
            <person name="Leitch I.J."/>
            <person name="Gaya E."/>
        </authorList>
    </citation>
    <scope>NUCLEOTIDE SEQUENCE</scope>
    <source>
        <strain evidence="1">LIQ254RAFAR</strain>
    </source>
</reference>
<protein>
    <submittedName>
        <fullName evidence="1">Uncharacterized protein</fullName>
    </submittedName>
</protein>
<sequence length="287" mass="33166">MAVNCPFLALTPEIRREIYRHLLQTARFTHQHTGKWSLELAILRTNREIHSEAVRYLHEANSFTLLKLDEGAELILERADEVAEEAARHSHVVTSDRTVTPDLVIRIFGQESEETKRSWLPLVMVLTWDLPEICRQLTIVGDEYTIRTKVTLRAGVNQRIKRWSLRCLAEVRNLRAVRLRGWETGMEDGQYDVATVQRTMVRDLTNGDILSTIKMYGLEAQRAGANGYQKRCILVEAVKYFDQIVDFHAHLSREKSLFLAEDKERLDELAVMWEEQAKSLPPAAEEI</sequence>
<evidence type="ECO:0000313" key="1">
    <source>
        <dbReference type="EMBL" id="MDI1492698.1"/>
    </source>
</evidence>
<dbReference type="Proteomes" id="UP001161017">
    <property type="component" value="Unassembled WGS sequence"/>
</dbReference>